<evidence type="ECO:0000313" key="1">
    <source>
        <dbReference type="EMBL" id="MEY8001626.1"/>
    </source>
</evidence>
<name>A0ABV4BS68_9CLOT</name>
<sequence>MNLGRRIIYDSQTGTIILDTGEQTDATAERPVWNGITYIDLVYGQNADEFSRVIKCHVDISTKTVVFDELSPIPITTDDQIKTISQTLFIFNKAFTSSNQNAELVEAIINAINSLKTS</sequence>
<proteinExistence type="predicted"/>
<comment type="caution">
    <text evidence="1">The sequence shown here is derived from an EMBL/GenBank/DDBJ whole genome shotgun (WGS) entry which is preliminary data.</text>
</comment>
<gene>
    <name evidence="1" type="ORF">AB8U03_15760</name>
</gene>
<dbReference type="EMBL" id="JBGEWD010000021">
    <property type="protein sequence ID" value="MEY8001626.1"/>
    <property type="molecule type" value="Genomic_DNA"/>
</dbReference>
<reference evidence="1 2" key="1">
    <citation type="submission" date="2024-08" db="EMBL/GenBank/DDBJ databases">
        <title>Clostridium lapicellarii sp. nov., and Clostridium renhuaiense sp. nov., two species isolated from the mud in a fermentation cellar used for producing sauce-flavour Chinese liquors.</title>
        <authorList>
            <person name="Yang F."/>
            <person name="Wang H."/>
            <person name="Chen L.Q."/>
            <person name="Zhou N."/>
            <person name="Lu J.J."/>
            <person name="Pu X.X."/>
            <person name="Wan B."/>
            <person name="Wang L."/>
            <person name="Liu S.J."/>
        </authorList>
    </citation>
    <scope>NUCLEOTIDE SEQUENCE [LARGE SCALE GENOMIC DNA]</scope>
    <source>
        <strain evidence="1 2">MT-5</strain>
    </source>
</reference>
<evidence type="ECO:0000313" key="2">
    <source>
        <dbReference type="Proteomes" id="UP001564657"/>
    </source>
</evidence>
<organism evidence="1 2">
    <name type="scientific">Clostridium moutaii</name>
    <dbReference type="NCBI Taxonomy" id="3240932"/>
    <lineage>
        <taxon>Bacteria</taxon>
        <taxon>Bacillati</taxon>
        <taxon>Bacillota</taxon>
        <taxon>Clostridia</taxon>
        <taxon>Eubacteriales</taxon>
        <taxon>Clostridiaceae</taxon>
        <taxon>Clostridium</taxon>
    </lineage>
</organism>
<accession>A0ABV4BS68</accession>
<dbReference type="RefSeq" id="WP_369705519.1">
    <property type="nucleotide sequence ID" value="NZ_JBGEWD010000021.1"/>
</dbReference>
<dbReference type="Proteomes" id="UP001564657">
    <property type="component" value="Unassembled WGS sequence"/>
</dbReference>
<protein>
    <submittedName>
        <fullName evidence="1">Uncharacterized protein</fullName>
    </submittedName>
</protein>
<keyword evidence="2" id="KW-1185">Reference proteome</keyword>